<comment type="caution">
    <text evidence="7">The sequence shown here is derived from an EMBL/GenBank/DDBJ whole genome shotgun (WGS) entry which is preliminary data.</text>
</comment>
<dbReference type="EMBL" id="BEGY01000031">
    <property type="protein sequence ID" value="GAX78284.1"/>
    <property type="molecule type" value="Genomic_DNA"/>
</dbReference>
<evidence type="ECO:0000313" key="7">
    <source>
        <dbReference type="EMBL" id="GAX78284.1"/>
    </source>
</evidence>
<dbReference type="STRING" id="1157962.A0A250X5C1"/>
<keyword evidence="5" id="KW-0663">Pyridoxal phosphate</keyword>
<comment type="similarity">
    <text evidence="2">Belongs to the class-I pyridoxal-phosphate-dependent aminotransferase family.</text>
</comment>
<evidence type="ECO:0000256" key="3">
    <source>
        <dbReference type="ARBA" id="ARBA00022576"/>
    </source>
</evidence>
<protein>
    <recommendedName>
        <fullName evidence="6">Aminotransferase class I/classII large domain-containing protein</fullName>
    </recommendedName>
</protein>
<keyword evidence="3" id="KW-0032">Aminotransferase</keyword>
<keyword evidence="8" id="KW-1185">Reference proteome</keyword>
<evidence type="ECO:0000313" key="8">
    <source>
        <dbReference type="Proteomes" id="UP000232323"/>
    </source>
</evidence>
<evidence type="ECO:0000256" key="5">
    <source>
        <dbReference type="ARBA" id="ARBA00022898"/>
    </source>
</evidence>
<dbReference type="GO" id="GO:0030170">
    <property type="term" value="F:pyridoxal phosphate binding"/>
    <property type="evidence" value="ECO:0007669"/>
    <property type="project" value="InterPro"/>
</dbReference>
<accession>A0A250X5C1</accession>
<dbReference type="Gene3D" id="3.90.1150.10">
    <property type="entry name" value="Aspartate Aminotransferase, domain 1"/>
    <property type="match status" value="1"/>
</dbReference>
<dbReference type="SUPFAM" id="SSF53383">
    <property type="entry name" value="PLP-dependent transferases"/>
    <property type="match status" value="1"/>
</dbReference>
<dbReference type="Proteomes" id="UP000232323">
    <property type="component" value="Unassembled WGS sequence"/>
</dbReference>
<feature type="domain" description="Aminotransferase class I/classII large" evidence="6">
    <location>
        <begin position="38"/>
        <end position="402"/>
    </location>
</feature>
<dbReference type="InterPro" id="IPR015421">
    <property type="entry name" value="PyrdxlP-dep_Trfase_major"/>
</dbReference>
<dbReference type="InterPro" id="IPR015424">
    <property type="entry name" value="PyrdxlP-dep_Trfase"/>
</dbReference>
<dbReference type="PROSITE" id="PS00105">
    <property type="entry name" value="AA_TRANSFER_CLASS_1"/>
    <property type="match status" value="1"/>
</dbReference>
<dbReference type="InterPro" id="IPR015422">
    <property type="entry name" value="PyrdxlP-dep_Trfase_small"/>
</dbReference>
<dbReference type="InterPro" id="IPR004839">
    <property type="entry name" value="Aminotransferase_I/II_large"/>
</dbReference>
<dbReference type="FunFam" id="3.40.640.10:FF:000033">
    <property type="entry name" value="Aspartate aminotransferase"/>
    <property type="match status" value="1"/>
</dbReference>
<comment type="cofactor">
    <cofactor evidence="1">
        <name>pyridoxal 5'-phosphate</name>
        <dbReference type="ChEBI" id="CHEBI:597326"/>
    </cofactor>
</comment>
<keyword evidence="4" id="KW-0808">Transferase</keyword>
<dbReference type="OrthoDB" id="2414662at2759"/>
<dbReference type="GO" id="GO:0033854">
    <property type="term" value="F:glutamate-prephenate aminotransferase activity"/>
    <property type="evidence" value="ECO:0007669"/>
    <property type="project" value="UniProtKB-ARBA"/>
</dbReference>
<evidence type="ECO:0000256" key="2">
    <source>
        <dbReference type="ARBA" id="ARBA00007441"/>
    </source>
</evidence>
<gene>
    <name evidence="7" type="ORF">CEUSTIGMA_g5726.t1</name>
</gene>
<sequence length="416" mass="44770">MATAIVDQALNPILATVKPSKTIVFTDMATQMKEQGIDVISLSVGEPDFDTPAPIVKAGMDALTQGKTRYTPNAGSTILKKAICKKLLEENGLSYKPEEILVTNGAKQAIWQAVLATCAQGDEVIIPSPYWTSYPEMASLAHAQPVIIETTPEEGFILSSDKLKAALTPRSRLLILCTPSNPTGAVYTKAQLEAIAEVIKSHPRLLVLSDEIYEYIVYKPAAHHSIGALPGMWERTLTVNGFSKAYAMTGWRLGYLAGPKHFTQASALIQSQSTSCASSISQAAGVAALELGPGGGAECASMIRAFEERKSMIVEKLRAIPGVNLAEPQGAFYVLPEMSAFFGPGAEAKDFGPIPDSDTFCIYLMKNARVAVVPGEGFGSPNCIRISYAMDIATLEKAMDRITKCLEPSIYRMRNI</sequence>
<dbReference type="InterPro" id="IPR050596">
    <property type="entry name" value="AspAT/PAT-like"/>
</dbReference>
<dbReference type="GO" id="GO:0033853">
    <property type="term" value="F:aspartate-prephenate aminotransferase activity"/>
    <property type="evidence" value="ECO:0007669"/>
    <property type="project" value="UniProtKB-ARBA"/>
</dbReference>
<dbReference type="GO" id="GO:0004069">
    <property type="term" value="F:L-aspartate:2-oxoglutarate aminotransferase activity"/>
    <property type="evidence" value="ECO:0007669"/>
    <property type="project" value="UniProtKB-ARBA"/>
</dbReference>
<dbReference type="GO" id="GO:0009095">
    <property type="term" value="P:aromatic amino acid family biosynthetic process, prephenate pathway"/>
    <property type="evidence" value="ECO:0007669"/>
    <property type="project" value="UniProtKB-ARBA"/>
</dbReference>
<organism evidence="7 8">
    <name type="scientific">Chlamydomonas eustigma</name>
    <dbReference type="NCBI Taxonomy" id="1157962"/>
    <lineage>
        <taxon>Eukaryota</taxon>
        <taxon>Viridiplantae</taxon>
        <taxon>Chlorophyta</taxon>
        <taxon>core chlorophytes</taxon>
        <taxon>Chlorophyceae</taxon>
        <taxon>CS clade</taxon>
        <taxon>Chlamydomonadales</taxon>
        <taxon>Chlamydomonadaceae</taxon>
        <taxon>Chlamydomonas</taxon>
    </lineage>
</organism>
<evidence type="ECO:0000256" key="1">
    <source>
        <dbReference type="ARBA" id="ARBA00001933"/>
    </source>
</evidence>
<dbReference type="AlphaFoldDB" id="A0A250X5C1"/>
<name>A0A250X5C1_9CHLO</name>
<dbReference type="CDD" id="cd00609">
    <property type="entry name" value="AAT_like"/>
    <property type="match status" value="1"/>
</dbReference>
<dbReference type="Pfam" id="PF00155">
    <property type="entry name" value="Aminotran_1_2"/>
    <property type="match status" value="1"/>
</dbReference>
<evidence type="ECO:0000259" key="6">
    <source>
        <dbReference type="Pfam" id="PF00155"/>
    </source>
</evidence>
<dbReference type="PANTHER" id="PTHR46383:SF1">
    <property type="entry name" value="ASPARTATE AMINOTRANSFERASE"/>
    <property type="match status" value="1"/>
</dbReference>
<dbReference type="InterPro" id="IPR004838">
    <property type="entry name" value="NHTrfase_class1_PyrdxlP-BS"/>
</dbReference>
<reference evidence="7 8" key="1">
    <citation type="submission" date="2017-08" db="EMBL/GenBank/DDBJ databases">
        <title>Acidophilic green algal genome provides insights into adaptation to an acidic environment.</title>
        <authorList>
            <person name="Hirooka S."/>
            <person name="Hirose Y."/>
            <person name="Kanesaki Y."/>
            <person name="Higuchi S."/>
            <person name="Fujiwara T."/>
            <person name="Onuma R."/>
            <person name="Era A."/>
            <person name="Ohbayashi R."/>
            <person name="Uzuka A."/>
            <person name="Nozaki H."/>
            <person name="Yoshikawa H."/>
            <person name="Miyagishima S.Y."/>
        </authorList>
    </citation>
    <scope>NUCLEOTIDE SEQUENCE [LARGE SCALE GENOMIC DNA]</scope>
    <source>
        <strain evidence="7 8">NIES-2499</strain>
    </source>
</reference>
<dbReference type="Gene3D" id="3.40.640.10">
    <property type="entry name" value="Type I PLP-dependent aspartate aminotransferase-like (Major domain)"/>
    <property type="match status" value="1"/>
</dbReference>
<dbReference type="PANTHER" id="PTHR46383">
    <property type="entry name" value="ASPARTATE AMINOTRANSFERASE"/>
    <property type="match status" value="1"/>
</dbReference>
<proteinExistence type="inferred from homology"/>
<evidence type="ECO:0000256" key="4">
    <source>
        <dbReference type="ARBA" id="ARBA00022679"/>
    </source>
</evidence>